<dbReference type="AlphaFoldDB" id="A0A177L0U9"/>
<name>A0A177L0U9_9BACI</name>
<sequence>MINGLFFNEGTILKEKLNEDQIKQQAAFWKECVDNGKDDIYMMSYIKLCAQINEPVKADILTARLDQVHDMCNGMMV</sequence>
<dbReference type="EMBL" id="LQWZ01000004">
    <property type="protein sequence ID" value="OAH59253.1"/>
    <property type="molecule type" value="Genomic_DNA"/>
</dbReference>
<dbReference type="OrthoDB" id="2977273at2"/>
<proteinExistence type="predicted"/>
<evidence type="ECO:0000313" key="1">
    <source>
        <dbReference type="EMBL" id="OAH59253.1"/>
    </source>
</evidence>
<gene>
    <name evidence="1" type="ORF">AWH48_16060</name>
</gene>
<dbReference type="Proteomes" id="UP000077271">
    <property type="component" value="Unassembled WGS sequence"/>
</dbReference>
<evidence type="ECO:0000313" key="2">
    <source>
        <dbReference type="Proteomes" id="UP000077271"/>
    </source>
</evidence>
<reference evidence="1 2" key="1">
    <citation type="submission" date="2016-01" db="EMBL/GenBank/DDBJ databases">
        <title>Investigation of taxonomic status of Bacillus aminovorans.</title>
        <authorList>
            <person name="Verma A."/>
            <person name="Pal Y."/>
            <person name="Krishnamurthi S."/>
        </authorList>
    </citation>
    <scope>NUCLEOTIDE SEQUENCE [LARGE SCALE GENOMIC DNA]</scope>
    <source>
        <strain evidence="1 2">DSM 4337</strain>
    </source>
</reference>
<dbReference type="RefSeq" id="WP_018392555.1">
    <property type="nucleotide sequence ID" value="NZ_LQWZ01000004.1"/>
</dbReference>
<accession>A0A177L0U9</accession>
<protein>
    <submittedName>
        <fullName evidence="1">Uncharacterized protein</fullName>
    </submittedName>
</protein>
<comment type="caution">
    <text evidence="1">The sequence shown here is derived from an EMBL/GenBank/DDBJ whole genome shotgun (WGS) entry which is preliminary data.</text>
</comment>
<organism evidence="1 2">
    <name type="scientific">Domibacillus aminovorans</name>
    <dbReference type="NCBI Taxonomy" id="29332"/>
    <lineage>
        <taxon>Bacteria</taxon>
        <taxon>Bacillati</taxon>
        <taxon>Bacillota</taxon>
        <taxon>Bacilli</taxon>
        <taxon>Bacillales</taxon>
        <taxon>Bacillaceae</taxon>
        <taxon>Domibacillus</taxon>
    </lineage>
</organism>